<feature type="compositionally biased region" description="Low complexity" evidence="1">
    <location>
        <begin position="34"/>
        <end position="51"/>
    </location>
</feature>
<reference evidence="2 3" key="1">
    <citation type="submission" date="2020-01" db="EMBL/GenBank/DDBJ databases">
        <title>Genomes of bacteria type strains.</title>
        <authorList>
            <person name="Chen J."/>
            <person name="Zhu S."/>
            <person name="Yang J."/>
        </authorList>
    </citation>
    <scope>NUCLEOTIDE SEQUENCE [LARGE SCALE GENOMIC DNA]</scope>
    <source>
        <strain evidence="2 3">LMG 22958</strain>
    </source>
</reference>
<proteinExistence type="predicted"/>
<dbReference type="EMBL" id="JAAAWP010000002">
    <property type="protein sequence ID" value="NDW20940.1"/>
    <property type="molecule type" value="Genomic_DNA"/>
</dbReference>
<protein>
    <submittedName>
        <fullName evidence="2">Uncharacterized protein</fullName>
    </submittedName>
</protein>
<comment type="caution">
    <text evidence="2">The sequence shown here is derived from an EMBL/GenBank/DDBJ whole genome shotgun (WGS) entry which is preliminary data.</text>
</comment>
<accession>A0A6L9MSZ7</accession>
<keyword evidence="3" id="KW-1185">Reference proteome</keyword>
<evidence type="ECO:0000313" key="3">
    <source>
        <dbReference type="Proteomes" id="UP000478837"/>
    </source>
</evidence>
<dbReference type="RefSeq" id="WP_163110625.1">
    <property type="nucleotide sequence ID" value="NZ_JAAAWP010000002.1"/>
</dbReference>
<evidence type="ECO:0000256" key="1">
    <source>
        <dbReference type="SAM" id="MobiDB-lite"/>
    </source>
</evidence>
<sequence>MDVSSVNSAPVSTILESTTQAPQRQELRSEQERQSSQTSQPQQSNEPSPNRSDSRLGSRVDVFA</sequence>
<name>A0A6L9MSZ7_9ALTE</name>
<organism evidence="2 3">
    <name type="scientific">Alteromonas hispanica</name>
    <dbReference type="NCBI Taxonomy" id="315421"/>
    <lineage>
        <taxon>Bacteria</taxon>
        <taxon>Pseudomonadati</taxon>
        <taxon>Pseudomonadota</taxon>
        <taxon>Gammaproteobacteria</taxon>
        <taxon>Alteromonadales</taxon>
        <taxon>Alteromonadaceae</taxon>
        <taxon>Alteromonas/Salinimonas group</taxon>
        <taxon>Alteromonas</taxon>
    </lineage>
</organism>
<dbReference type="Proteomes" id="UP000478837">
    <property type="component" value="Unassembled WGS sequence"/>
</dbReference>
<gene>
    <name evidence="2" type="ORF">GTW09_05375</name>
</gene>
<evidence type="ECO:0000313" key="2">
    <source>
        <dbReference type="EMBL" id="NDW20940.1"/>
    </source>
</evidence>
<dbReference type="AlphaFoldDB" id="A0A6L9MSZ7"/>
<feature type="compositionally biased region" description="Polar residues" evidence="1">
    <location>
        <begin position="1"/>
        <end position="21"/>
    </location>
</feature>
<feature type="region of interest" description="Disordered" evidence="1">
    <location>
        <begin position="1"/>
        <end position="64"/>
    </location>
</feature>